<gene>
    <name evidence="1" type="ORF">EGT74_11915</name>
</gene>
<evidence type="ECO:0000313" key="1">
    <source>
        <dbReference type="EMBL" id="RPE14175.1"/>
    </source>
</evidence>
<name>A0A3N4Q3M6_9BACT</name>
<dbReference type="EMBL" id="RPDH01000001">
    <property type="protein sequence ID" value="RPE14175.1"/>
    <property type="molecule type" value="Genomic_DNA"/>
</dbReference>
<reference evidence="1 2" key="1">
    <citation type="submission" date="2018-11" db="EMBL/GenBank/DDBJ databases">
        <title>Chitinophaga lutea sp.nov., isolate from arsenic contaminated soil.</title>
        <authorList>
            <person name="Zong Y."/>
        </authorList>
    </citation>
    <scope>NUCLEOTIDE SEQUENCE [LARGE SCALE GENOMIC DNA]</scope>
    <source>
        <strain evidence="1 2">ZY74</strain>
    </source>
</reference>
<dbReference type="AlphaFoldDB" id="A0A3N4Q3M6"/>
<accession>A0A3N4Q3M6</accession>
<proteinExistence type="predicted"/>
<evidence type="ECO:0000313" key="2">
    <source>
        <dbReference type="Proteomes" id="UP000278351"/>
    </source>
</evidence>
<keyword evidence="2" id="KW-1185">Reference proteome</keyword>
<dbReference type="Proteomes" id="UP000278351">
    <property type="component" value="Unassembled WGS sequence"/>
</dbReference>
<comment type="caution">
    <text evidence="1">The sequence shown here is derived from an EMBL/GenBank/DDBJ whole genome shotgun (WGS) entry which is preliminary data.</text>
</comment>
<organism evidence="1 2">
    <name type="scientific">Chitinophaga lutea</name>
    <dbReference type="NCBI Taxonomy" id="2488634"/>
    <lineage>
        <taxon>Bacteria</taxon>
        <taxon>Pseudomonadati</taxon>
        <taxon>Bacteroidota</taxon>
        <taxon>Chitinophagia</taxon>
        <taxon>Chitinophagales</taxon>
        <taxon>Chitinophagaceae</taxon>
        <taxon>Chitinophaga</taxon>
    </lineage>
</organism>
<sequence>MNLRRIRACAVFAVKAGAFIQVLFDELSFGQDNEMATAARWNHETFFRCMLSEFSFGRDNEMATAARWNYETFFRCMLSELAFGRDN</sequence>
<protein>
    <submittedName>
        <fullName evidence="1">Uncharacterized protein</fullName>
    </submittedName>
</protein>